<dbReference type="PROSITE" id="PS51257">
    <property type="entry name" value="PROKAR_LIPOPROTEIN"/>
    <property type="match status" value="1"/>
</dbReference>
<protein>
    <recommendedName>
        <fullName evidence="4">Intersectin-EH binding protein Ibp1</fullName>
    </recommendedName>
</protein>
<evidence type="ECO:0000313" key="2">
    <source>
        <dbReference type="EMBL" id="KPG28249.1"/>
    </source>
</evidence>
<feature type="signal peptide" evidence="1">
    <location>
        <begin position="1"/>
        <end position="32"/>
    </location>
</feature>
<keyword evidence="3" id="KW-1185">Reference proteome</keyword>
<comment type="caution">
    <text evidence="2">The sequence shown here is derived from an EMBL/GenBank/DDBJ whole genome shotgun (WGS) entry which is preliminary data.</text>
</comment>
<dbReference type="Proteomes" id="UP000037962">
    <property type="component" value="Unassembled WGS sequence"/>
</dbReference>
<evidence type="ECO:0000256" key="1">
    <source>
        <dbReference type="SAM" id="SignalP"/>
    </source>
</evidence>
<keyword evidence="1" id="KW-0732">Signal</keyword>
<name>A0ABR5LMC2_9MYCO</name>
<organism evidence="2 3">
    <name type="scientific">Mycobacteroides immunogenum</name>
    <dbReference type="NCBI Taxonomy" id="83262"/>
    <lineage>
        <taxon>Bacteria</taxon>
        <taxon>Bacillati</taxon>
        <taxon>Actinomycetota</taxon>
        <taxon>Actinomycetes</taxon>
        <taxon>Mycobacteriales</taxon>
        <taxon>Mycobacteriaceae</taxon>
        <taxon>Mycobacteroides</taxon>
    </lineage>
</organism>
<dbReference type="EMBL" id="LJFS01000035">
    <property type="protein sequence ID" value="KPG28249.1"/>
    <property type="molecule type" value="Genomic_DNA"/>
</dbReference>
<proteinExistence type="predicted"/>
<evidence type="ECO:0008006" key="4">
    <source>
        <dbReference type="Google" id="ProtNLM"/>
    </source>
</evidence>
<gene>
    <name evidence="2" type="ORF">AN912_22125</name>
</gene>
<reference evidence="2 3" key="1">
    <citation type="submission" date="2015-09" db="EMBL/GenBank/DDBJ databases">
        <title>Genome Sequences of Mycobacterium immunogenum Isolates, Recuperated from a Chloraminated Drinking Water Distribution System Simulator Subjected to Episodes of Nitrification.</title>
        <authorList>
            <person name="Gomez-Alvarez V."/>
            <person name="Revetta R.P."/>
        </authorList>
    </citation>
    <scope>NUCLEOTIDE SEQUENCE [LARGE SCALE GENOMIC DNA]</scope>
    <source>
        <strain evidence="2 3">H076</strain>
    </source>
</reference>
<evidence type="ECO:0000313" key="3">
    <source>
        <dbReference type="Proteomes" id="UP000037962"/>
    </source>
</evidence>
<feature type="chain" id="PRO_5047365540" description="Intersectin-EH binding protein Ibp1" evidence="1">
    <location>
        <begin position="33"/>
        <end position="114"/>
    </location>
</feature>
<sequence length="114" mass="11701">MTAMRLPAGIAAISVAATIGALAVGAAPAAVAQGCQPEQACRGTRIQPERQTQADIQPGVAPSTQCRASIMNHMCTEPGNAQLQSWPNPAVIPPVPVTIPPWQVLGAPGEGRYP</sequence>
<accession>A0ABR5LMC2</accession>